<organism evidence="1 2">
    <name type="scientific">Enterobacter agglomerans</name>
    <name type="common">Erwinia herbicola</name>
    <name type="synonym">Pantoea agglomerans</name>
    <dbReference type="NCBI Taxonomy" id="549"/>
    <lineage>
        <taxon>Bacteria</taxon>
        <taxon>Pseudomonadati</taxon>
        <taxon>Pseudomonadota</taxon>
        <taxon>Gammaproteobacteria</taxon>
        <taxon>Enterobacterales</taxon>
        <taxon>Erwiniaceae</taxon>
        <taxon>Pantoea</taxon>
        <taxon>Pantoea agglomerans group</taxon>
    </lineage>
</organism>
<accession>A0ABD6XMF6</accession>
<name>A0ABD6XMF6_ENTAG</name>
<comment type="caution">
    <text evidence="1">The sequence shown here is derived from an EMBL/GenBank/DDBJ whole genome shotgun (WGS) entry which is preliminary data.</text>
</comment>
<proteinExistence type="predicted"/>
<evidence type="ECO:0000313" key="2">
    <source>
        <dbReference type="Proteomes" id="UP000245996"/>
    </source>
</evidence>
<dbReference type="Proteomes" id="UP000245996">
    <property type="component" value="Unassembled WGS sequence"/>
</dbReference>
<evidence type="ECO:0000313" key="1">
    <source>
        <dbReference type="EMBL" id="PWJ75914.1"/>
    </source>
</evidence>
<gene>
    <name evidence="1" type="ORF">C7430_112102</name>
</gene>
<dbReference type="AlphaFoldDB" id="A0ABD6XMF6"/>
<dbReference type="EMBL" id="QGHE01000012">
    <property type="protein sequence ID" value="PWJ75914.1"/>
    <property type="molecule type" value="Genomic_DNA"/>
</dbReference>
<protein>
    <submittedName>
        <fullName evidence="1">Uncharacterized protein</fullName>
    </submittedName>
</protein>
<reference evidence="1 2" key="1">
    <citation type="submission" date="2018-05" db="EMBL/GenBank/DDBJ databases">
        <title>Genomic Encyclopedia of Type Strains, Phase IV (KMG-V): Genome sequencing to study the core and pangenomes of soil and plant-associated prokaryotes.</title>
        <authorList>
            <person name="Whitman W."/>
        </authorList>
    </citation>
    <scope>NUCLEOTIDE SEQUENCE [LARGE SCALE GENOMIC DNA]</scope>
    <source>
        <strain evidence="1 2">PNG 92-11</strain>
    </source>
</reference>
<sequence length="37" mass="4497">MEYIQMLFKKRRESNNPSHYRKSLIFNIISILRTIGV</sequence>